<feature type="non-terminal residue" evidence="2">
    <location>
        <position position="71"/>
    </location>
</feature>
<dbReference type="EMBL" id="CAJNON010006151">
    <property type="protein sequence ID" value="CAF1538284.1"/>
    <property type="molecule type" value="Genomic_DNA"/>
</dbReference>
<dbReference type="Proteomes" id="UP000663891">
    <property type="component" value="Unassembled WGS sequence"/>
</dbReference>
<feature type="compositionally biased region" description="Polar residues" evidence="1">
    <location>
        <begin position="31"/>
        <end position="40"/>
    </location>
</feature>
<protein>
    <submittedName>
        <fullName evidence="2">Uncharacterized protein</fullName>
    </submittedName>
</protein>
<gene>
    <name evidence="2" type="ORF">VCS650_LOCUS43939</name>
</gene>
<accession>A0A815W2W4</accession>
<proteinExistence type="predicted"/>
<name>A0A815W2W4_9BILA</name>
<evidence type="ECO:0000256" key="1">
    <source>
        <dbReference type="SAM" id="MobiDB-lite"/>
    </source>
</evidence>
<reference evidence="2" key="1">
    <citation type="submission" date="2021-02" db="EMBL/GenBank/DDBJ databases">
        <authorList>
            <person name="Nowell W R."/>
        </authorList>
    </citation>
    <scope>NUCLEOTIDE SEQUENCE</scope>
</reference>
<feature type="compositionally biased region" description="Acidic residues" evidence="1">
    <location>
        <begin position="16"/>
        <end position="30"/>
    </location>
</feature>
<sequence length="71" mass="7703">SDEDEDTSFSSSEVSSTDDDVSISSEDEENVTNNPETTATADPILLHVRSLIKRVRSLVNLAHKSGPLSEQ</sequence>
<evidence type="ECO:0000313" key="3">
    <source>
        <dbReference type="Proteomes" id="UP000663891"/>
    </source>
</evidence>
<organism evidence="2 3">
    <name type="scientific">Adineta steineri</name>
    <dbReference type="NCBI Taxonomy" id="433720"/>
    <lineage>
        <taxon>Eukaryota</taxon>
        <taxon>Metazoa</taxon>
        <taxon>Spiralia</taxon>
        <taxon>Gnathifera</taxon>
        <taxon>Rotifera</taxon>
        <taxon>Eurotatoria</taxon>
        <taxon>Bdelloidea</taxon>
        <taxon>Adinetida</taxon>
        <taxon>Adinetidae</taxon>
        <taxon>Adineta</taxon>
    </lineage>
</organism>
<feature type="non-terminal residue" evidence="2">
    <location>
        <position position="1"/>
    </location>
</feature>
<comment type="caution">
    <text evidence="2">The sequence shown here is derived from an EMBL/GenBank/DDBJ whole genome shotgun (WGS) entry which is preliminary data.</text>
</comment>
<feature type="region of interest" description="Disordered" evidence="1">
    <location>
        <begin position="1"/>
        <end position="43"/>
    </location>
</feature>
<dbReference type="AlphaFoldDB" id="A0A815W2W4"/>
<evidence type="ECO:0000313" key="2">
    <source>
        <dbReference type="EMBL" id="CAF1538284.1"/>
    </source>
</evidence>